<sequence length="110" mass="12077">SGDYFNVGYKDHDDAAFWNGRVDFGHTDMKKPGSFNIFVDYVDAEQGSYLGGSGSLRTASYLDNTKSWGAGFGVVVAENVKLEGLRTFNAETQNGADLDDLTKVQLSYKF</sequence>
<evidence type="ECO:0000313" key="1">
    <source>
        <dbReference type="EMBL" id="ETI88504.1"/>
    </source>
</evidence>
<organism evidence="1 2">
    <name type="scientific">Negativicoccus succinicivorans DORA_17_25</name>
    <dbReference type="NCBI Taxonomy" id="1403945"/>
    <lineage>
        <taxon>Bacteria</taxon>
        <taxon>Bacillati</taxon>
        <taxon>Bacillota</taxon>
        <taxon>Negativicutes</taxon>
        <taxon>Veillonellales</taxon>
        <taxon>Veillonellaceae</taxon>
        <taxon>Negativicoccus</taxon>
    </lineage>
</organism>
<name>W1U765_9FIRM</name>
<protein>
    <recommendedName>
        <fullName evidence="3">S-layer protein</fullName>
    </recommendedName>
</protein>
<accession>W1U765</accession>
<dbReference type="EMBL" id="AZMC01000194">
    <property type="protein sequence ID" value="ETI88504.1"/>
    <property type="molecule type" value="Genomic_DNA"/>
</dbReference>
<evidence type="ECO:0008006" key="3">
    <source>
        <dbReference type="Google" id="ProtNLM"/>
    </source>
</evidence>
<proteinExistence type="predicted"/>
<gene>
    <name evidence="1" type="ORF">Q612_NSC00194G0001</name>
</gene>
<comment type="caution">
    <text evidence="1">The sequence shown here is derived from an EMBL/GenBank/DDBJ whole genome shotgun (WGS) entry which is preliminary data.</text>
</comment>
<evidence type="ECO:0000313" key="2">
    <source>
        <dbReference type="Proteomes" id="UP000018840"/>
    </source>
</evidence>
<dbReference type="Proteomes" id="UP000018840">
    <property type="component" value="Unassembled WGS sequence"/>
</dbReference>
<dbReference type="AlphaFoldDB" id="W1U765"/>
<feature type="non-terminal residue" evidence="1">
    <location>
        <position position="1"/>
    </location>
</feature>
<reference evidence="1 2" key="1">
    <citation type="submission" date="2013-12" db="EMBL/GenBank/DDBJ databases">
        <title>A Varibaculum cambriense genome reconstructed from a premature infant gut community with otherwise low bacterial novelty that shifts toward anaerobic metabolism during the third week of life.</title>
        <authorList>
            <person name="Brown C.T."/>
            <person name="Sharon I."/>
            <person name="Thomas B.C."/>
            <person name="Castelle C.J."/>
            <person name="Morowitz M.J."/>
            <person name="Banfield J.F."/>
        </authorList>
    </citation>
    <scope>NUCLEOTIDE SEQUENCE [LARGE SCALE GENOMIC DNA]</scope>
    <source>
        <strain evidence="2">DORA_17_25</strain>
    </source>
</reference>